<evidence type="ECO:0000313" key="4">
    <source>
        <dbReference type="EMBL" id="MDQ0445335.1"/>
    </source>
</evidence>
<dbReference type="Gene3D" id="3.40.50.2000">
    <property type="entry name" value="Glycogen Phosphorylase B"/>
    <property type="match status" value="2"/>
</dbReference>
<dbReference type="CDD" id="cd03809">
    <property type="entry name" value="GT4_MtfB-like"/>
    <property type="match status" value="1"/>
</dbReference>
<dbReference type="SUPFAM" id="SSF53756">
    <property type="entry name" value="UDP-Glycosyltransferase/glycogen phosphorylase"/>
    <property type="match status" value="1"/>
</dbReference>
<accession>A0ABU0HSQ4</accession>
<feature type="domain" description="Glycosyltransferase subfamily 4-like N-terminal" evidence="3">
    <location>
        <begin position="92"/>
        <end position="177"/>
    </location>
</feature>
<dbReference type="Pfam" id="PF13439">
    <property type="entry name" value="Glyco_transf_4"/>
    <property type="match status" value="1"/>
</dbReference>
<reference evidence="4 5" key="1">
    <citation type="submission" date="2023-07" db="EMBL/GenBank/DDBJ databases">
        <title>Genomic Encyclopedia of Type Strains, Phase IV (KMG-IV): sequencing the most valuable type-strain genomes for metagenomic binning, comparative biology and taxonomic classification.</title>
        <authorList>
            <person name="Goeker M."/>
        </authorList>
    </citation>
    <scope>NUCLEOTIDE SEQUENCE [LARGE SCALE GENOMIC DNA]</scope>
    <source>
        <strain evidence="4 5">DSM 19562</strain>
    </source>
</reference>
<comment type="caution">
    <text evidence="4">The sequence shown here is derived from an EMBL/GenBank/DDBJ whole genome shotgun (WGS) entry which is preliminary data.</text>
</comment>
<dbReference type="InterPro" id="IPR001296">
    <property type="entry name" value="Glyco_trans_1"/>
</dbReference>
<dbReference type="PANTHER" id="PTHR46401">
    <property type="entry name" value="GLYCOSYLTRANSFERASE WBBK-RELATED"/>
    <property type="match status" value="1"/>
</dbReference>
<proteinExistence type="predicted"/>
<sequence>MLGSAPLVFNGKFLTNDLTGVHRVAFELIHACGRLRDEGNGADAPMEIAVPSNAILPRWHAAQTLDRFRIMHGVSHGHTWEQLELPWRARGKVLINLCNLAPALKKKSITMIHDAHVFNVPLSYSFRFRSFYRTTIPLIGRFHSHIVTVSRYSQAEIVKHKIAAPEKISVVHNGVDHMLRFKADYDILDKLDLRLRTYVVGLSSDQLHKNIGLLLRAFCDPRLRDVRCVLIGQDRRQEFMQAGFSVPENIVFSGPLSDDELRGLLEAATATVCPSTTEGFGLLPLEGMVLGCPAIVSRRGSLPEICGTAAVYVEPHDAEGWVAAIAHFCRHGDDREAYAQRGRVQAGKFTWSLAARHLLDLCDRMTAAQRPPRGVLRGV</sequence>
<name>A0ABU0HSQ4_9HYPH</name>
<dbReference type="PANTHER" id="PTHR46401:SF2">
    <property type="entry name" value="GLYCOSYLTRANSFERASE WBBK-RELATED"/>
    <property type="match status" value="1"/>
</dbReference>
<organism evidence="4 5">
    <name type="scientific">Methylobacterium persicinum</name>
    <dbReference type="NCBI Taxonomy" id="374426"/>
    <lineage>
        <taxon>Bacteria</taxon>
        <taxon>Pseudomonadati</taxon>
        <taxon>Pseudomonadota</taxon>
        <taxon>Alphaproteobacteria</taxon>
        <taxon>Hyphomicrobiales</taxon>
        <taxon>Methylobacteriaceae</taxon>
        <taxon>Methylobacterium</taxon>
    </lineage>
</organism>
<dbReference type="InterPro" id="IPR028098">
    <property type="entry name" value="Glyco_trans_4-like_N"/>
</dbReference>
<keyword evidence="5" id="KW-1185">Reference proteome</keyword>
<dbReference type="EMBL" id="JAUSVV010000026">
    <property type="protein sequence ID" value="MDQ0445335.1"/>
    <property type="molecule type" value="Genomic_DNA"/>
</dbReference>
<feature type="domain" description="Glycosyl transferase family 1" evidence="2">
    <location>
        <begin position="206"/>
        <end position="343"/>
    </location>
</feature>
<protein>
    <submittedName>
        <fullName evidence="4">Glycosyltransferase involved in cell wall biosynthesis</fullName>
    </submittedName>
</protein>
<dbReference type="RefSeq" id="WP_238251060.1">
    <property type="nucleotide sequence ID" value="NZ_BPQX01000048.1"/>
</dbReference>
<gene>
    <name evidence="4" type="ORF">QO016_004864</name>
</gene>
<dbReference type="Proteomes" id="UP001236369">
    <property type="component" value="Unassembled WGS sequence"/>
</dbReference>
<keyword evidence="1" id="KW-0808">Transferase</keyword>
<evidence type="ECO:0000259" key="3">
    <source>
        <dbReference type="Pfam" id="PF13439"/>
    </source>
</evidence>
<evidence type="ECO:0000256" key="1">
    <source>
        <dbReference type="ARBA" id="ARBA00022679"/>
    </source>
</evidence>
<evidence type="ECO:0000313" key="5">
    <source>
        <dbReference type="Proteomes" id="UP001236369"/>
    </source>
</evidence>
<dbReference type="Pfam" id="PF00534">
    <property type="entry name" value="Glycos_transf_1"/>
    <property type="match status" value="1"/>
</dbReference>
<evidence type="ECO:0000259" key="2">
    <source>
        <dbReference type="Pfam" id="PF00534"/>
    </source>
</evidence>